<sequence length="347" mass="37721">MTTPADRDRPAAERPGTDRADTGRPGPNPPGPDPPGPDHADAERPGRERPQPDRPDTDRRDTGPADTGTGSDQPDAVQRVGEVLANVTVLTGLLVYFGWRRSHVQARELGLDSFVLDLSTTDYVLRSVGPVFLLLAVVVVIALVCRWLEPHVRTASARPGARARALRTALSLAWVLLPAIAVALGLVFPVTSFYAFPLAVGGGILVSLYASRLRRPDTHPTWTRVLAFAVVSLSLFWSAGNYAEVEGVELARAFAADVRARTAVVVYAKERMHITAPGACEEPLPAEGSQYRFRYLGLRLLDKTGGKYFLVSDGWTRARGTVVVLPDKDDIRVELNHGAQQRPPTCR</sequence>
<feature type="transmembrane region" description="Helical" evidence="2">
    <location>
        <begin position="169"/>
        <end position="188"/>
    </location>
</feature>
<feature type="transmembrane region" description="Helical" evidence="2">
    <location>
        <begin position="83"/>
        <end position="99"/>
    </location>
</feature>
<evidence type="ECO:0000313" key="4">
    <source>
        <dbReference type="Proteomes" id="UP001597168"/>
    </source>
</evidence>
<feature type="transmembrane region" description="Helical" evidence="2">
    <location>
        <begin position="194"/>
        <end position="210"/>
    </location>
</feature>
<name>A0ABW3QK43_9PSEU</name>
<dbReference type="Proteomes" id="UP001597168">
    <property type="component" value="Unassembled WGS sequence"/>
</dbReference>
<keyword evidence="2" id="KW-1133">Transmembrane helix</keyword>
<proteinExistence type="predicted"/>
<accession>A0ABW3QK43</accession>
<evidence type="ECO:0000256" key="1">
    <source>
        <dbReference type="SAM" id="MobiDB-lite"/>
    </source>
</evidence>
<evidence type="ECO:0000313" key="3">
    <source>
        <dbReference type="EMBL" id="MFD1145615.1"/>
    </source>
</evidence>
<keyword evidence="2" id="KW-0812">Transmembrane</keyword>
<dbReference type="EMBL" id="JBHTLK010000002">
    <property type="protein sequence ID" value="MFD1145615.1"/>
    <property type="molecule type" value="Genomic_DNA"/>
</dbReference>
<feature type="compositionally biased region" description="Pro residues" evidence="1">
    <location>
        <begin position="26"/>
        <end position="35"/>
    </location>
</feature>
<keyword evidence="2" id="KW-0472">Membrane</keyword>
<feature type="region of interest" description="Disordered" evidence="1">
    <location>
        <begin position="1"/>
        <end position="76"/>
    </location>
</feature>
<feature type="transmembrane region" description="Helical" evidence="2">
    <location>
        <begin position="123"/>
        <end position="148"/>
    </location>
</feature>
<evidence type="ECO:0000256" key="2">
    <source>
        <dbReference type="SAM" id="Phobius"/>
    </source>
</evidence>
<reference evidence="4" key="1">
    <citation type="journal article" date="2019" name="Int. J. Syst. Evol. Microbiol.">
        <title>The Global Catalogue of Microorganisms (GCM) 10K type strain sequencing project: providing services to taxonomists for standard genome sequencing and annotation.</title>
        <authorList>
            <consortium name="The Broad Institute Genomics Platform"/>
            <consortium name="The Broad Institute Genome Sequencing Center for Infectious Disease"/>
            <person name="Wu L."/>
            <person name="Ma J."/>
        </authorList>
    </citation>
    <scope>NUCLEOTIDE SEQUENCE [LARGE SCALE GENOMIC DNA]</scope>
    <source>
        <strain evidence="4">CCUG 60214</strain>
    </source>
</reference>
<feature type="compositionally biased region" description="Basic and acidic residues" evidence="1">
    <location>
        <begin position="36"/>
        <end position="63"/>
    </location>
</feature>
<evidence type="ECO:0008006" key="5">
    <source>
        <dbReference type="Google" id="ProtNLM"/>
    </source>
</evidence>
<gene>
    <name evidence="3" type="ORF">ACFQ3T_00585</name>
</gene>
<comment type="caution">
    <text evidence="3">The sequence shown here is derived from an EMBL/GenBank/DDBJ whole genome shotgun (WGS) entry which is preliminary data.</text>
</comment>
<feature type="compositionally biased region" description="Basic and acidic residues" evidence="1">
    <location>
        <begin position="1"/>
        <end position="22"/>
    </location>
</feature>
<protein>
    <recommendedName>
        <fullName evidence="5">Integral membrane protein</fullName>
    </recommendedName>
</protein>
<dbReference type="RefSeq" id="WP_380718507.1">
    <property type="nucleotide sequence ID" value="NZ_JBHTLK010000002.1"/>
</dbReference>
<keyword evidence="4" id="KW-1185">Reference proteome</keyword>
<organism evidence="3 4">
    <name type="scientific">Saccharothrix hoggarensis</name>
    <dbReference type="NCBI Taxonomy" id="913853"/>
    <lineage>
        <taxon>Bacteria</taxon>
        <taxon>Bacillati</taxon>
        <taxon>Actinomycetota</taxon>
        <taxon>Actinomycetes</taxon>
        <taxon>Pseudonocardiales</taxon>
        <taxon>Pseudonocardiaceae</taxon>
        <taxon>Saccharothrix</taxon>
    </lineage>
</organism>